<comment type="caution">
    <text evidence="1">The sequence shown here is derived from an EMBL/GenBank/DDBJ whole genome shotgun (WGS) entry which is preliminary data.</text>
</comment>
<dbReference type="Proteomes" id="UP000290572">
    <property type="component" value="Unassembled WGS sequence"/>
</dbReference>
<organism evidence="1 2">
    <name type="scientific">Labeo rohita</name>
    <name type="common">Indian major carp</name>
    <name type="synonym">Cyprinus rohita</name>
    <dbReference type="NCBI Taxonomy" id="84645"/>
    <lineage>
        <taxon>Eukaryota</taxon>
        <taxon>Metazoa</taxon>
        <taxon>Chordata</taxon>
        <taxon>Craniata</taxon>
        <taxon>Vertebrata</taxon>
        <taxon>Euteleostomi</taxon>
        <taxon>Actinopterygii</taxon>
        <taxon>Neopterygii</taxon>
        <taxon>Teleostei</taxon>
        <taxon>Ostariophysi</taxon>
        <taxon>Cypriniformes</taxon>
        <taxon>Cyprinidae</taxon>
        <taxon>Labeoninae</taxon>
        <taxon>Labeonini</taxon>
        <taxon>Labeo</taxon>
    </lineage>
</organism>
<accession>A0A498LF30</accession>
<protein>
    <submittedName>
        <fullName evidence="1">Uncharacterized protein</fullName>
    </submittedName>
</protein>
<dbReference type="AlphaFoldDB" id="A0A498LF30"/>
<keyword evidence="2" id="KW-1185">Reference proteome</keyword>
<evidence type="ECO:0000313" key="1">
    <source>
        <dbReference type="EMBL" id="RXN05576.1"/>
    </source>
</evidence>
<proteinExistence type="predicted"/>
<sequence length="92" mass="10351">MVRCYKRSVAAKREACHHLRLDCGPLFSRRHLRILLGPALVRRRAAALVVVRLVTVRISRPGLARHHRTPSGSGVAVLISQFSVCFCVFLQH</sequence>
<name>A0A498LF30_LABRO</name>
<reference evidence="1 2" key="1">
    <citation type="submission" date="2018-03" db="EMBL/GenBank/DDBJ databases">
        <title>Draft genome sequence of Rohu Carp (Labeo rohita).</title>
        <authorList>
            <person name="Das P."/>
            <person name="Kushwaha B."/>
            <person name="Joshi C.G."/>
            <person name="Kumar D."/>
            <person name="Nagpure N.S."/>
            <person name="Sahoo L."/>
            <person name="Das S.P."/>
            <person name="Bit A."/>
            <person name="Patnaik S."/>
            <person name="Meher P.K."/>
            <person name="Jayasankar P."/>
            <person name="Koringa P.G."/>
            <person name="Patel N.V."/>
            <person name="Hinsu A.T."/>
            <person name="Kumar R."/>
            <person name="Pandey M."/>
            <person name="Agarwal S."/>
            <person name="Srivastava S."/>
            <person name="Singh M."/>
            <person name="Iquebal M.A."/>
            <person name="Jaiswal S."/>
            <person name="Angadi U.B."/>
            <person name="Kumar N."/>
            <person name="Raza M."/>
            <person name="Shah T.M."/>
            <person name="Rai A."/>
            <person name="Jena J.K."/>
        </authorList>
    </citation>
    <scope>NUCLEOTIDE SEQUENCE [LARGE SCALE GENOMIC DNA]</scope>
    <source>
        <strain evidence="1">DASCIFA01</strain>
        <tissue evidence="1">Testis</tissue>
    </source>
</reference>
<evidence type="ECO:0000313" key="2">
    <source>
        <dbReference type="Proteomes" id="UP000290572"/>
    </source>
</evidence>
<gene>
    <name evidence="1" type="ORF">ROHU_033319</name>
</gene>
<dbReference type="EMBL" id="QBIY01013398">
    <property type="protein sequence ID" value="RXN05576.1"/>
    <property type="molecule type" value="Genomic_DNA"/>
</dbReference>